<dbReference type="PIRSF" id="PIRSF001456">
    <property type="entry name" value="Chorismate_synth"/>
    <property type="match status" value="1"/>
</dbReference>
<evidence type="ECO:0000256" key="4">
    <source>
        <dbReference type="ARBA" id="ARBA00022605"/>
    </source>
</evidence>
<dbReference type="NCBIfam" id="NF003793">
    <property type="entry name" value="PRK05382.1"/>
    <property type="match status" value="1"/>
</dbReference>
<evidence type="ECO:0000313" key="14">
    <source>
        <dbReference type="Proteomes" id="UP000190625"/>
    </source>
</evidence>
<keyword evidence="5 11" id="KW-0285">Flavoprotein</keyword>
<dbReference type="PANTHER" id="PTHR21085">
    <property type="entry name" value="CHORISMATE SYNTHASE"/>
    <property type="match status" value="1"/>
</dbReference>
<dbReference type="Pfam" id="PF01264">
    <property type="entry name" value="Chorismate_synt"/>
    <property type="match status" value="1"/>
</dbReference>
<comment type="cofactor">
    <cofactor evidence="11 12">
        <name>FMNH2</name>
        <dbReference type="ChEBI" id="CHEBI:57618"/>
    </cofactor>
    <text evidence="11 12">Reduced FMN (FMNH(2)).</text>
</comment>
<dbReference type="FunFam" id="3.60.150.10:FF:000002">
    <property type="entry name" value="Chorismate synthase"/>
    <property type="match status" value="1"/>
</dbReference>
<dbReference type="AlphaFoldDB" id="A0A1T4P3H5"/>
<evidence type="ECO:0000256" key="12">
    <source>
        <dbReference type="RuleBase" id="RU000605"/>
    </source>
</evidence>
<evidence type="ECO:0000256" key="8">
    <source>
        <dbReference type="ARBA" id="ARBA00022857"/>
    </source>
</evidence>
<dbReference type="Proteomes" id="UP000190625">
    <property type="component" value="Unassembled WGS sequence"/>
</dbReference>
<comment type="function">
    <text evidence="11">Catalyzes the anti-1,4-elimination of the C-3 phosphate and the C-6 proR hydrogen from 5-enolpyruvylshikimate-3-phosphate (EPSP) to yield chorismate, which is the branch point compound that serves as the starting substrate for the three terminal pathways of aromatic amino acid biosynthesis. This reaction introduces a second double bond into the aromatic ring system.</text>
</comment>
<proteinExistence type="inferred from homology"/>
<comment type="similarity">
    <text evidence="2 11 12">Belongs to the chorismate synthase family.</text>
</comment>
<comment type="catalytic activity">
    <reaction evidence="11 12">
        <text>5-O-(1-carboxyvinyl)-3-phosphoshikimate = chorismate + phosphate</text>
        <dbReference type="Rhea" id="RHEA:21020"/>
        <dbReference type="ChEBI" id="CHEBI:29748"/>
        <dbReference type="ChEBI" id="CHEBI:43474"/>
        <dbReference type="ChEBI" id="CHEBI:57701"/>
        <dbReference type="EC" id="4.2.3.5"/>
    </reaction>
</comment>
<evidence type="ECO:0000256" key="6">
    <source>
        <dbReference type="ARBA" id="ARBA00022643"/>
    </source>
</evidence>
<feature type="binding site" evidence="11">
    <location>
        <position position="348"/>
    </location>
    <ligand>
        <name>FMN</name>
        <dbReference type="ChEBI" id="CHEBI:58210"/>
    </ligand>
</feature>
<dbReference type="GO" id="GO:0009073">
    <property type="term" value="P:aromatic amino acid family biosynthetic process"/>
    <property type="evidence" value="ECO:0007669"/>
    <property type="project" value="UniProtKB-KW"/>
</dbReference>
<dbReference type="NCBIfam" id="TIGR00033">
    <property type="entry name" value="aroC"/>
    <property type="match status" value="1"/>
</dbReference>
<keyword evidence="14" id="KW-1185">Reference proteome</keyword>
<protein>
    <recommendedName>
        <fullName evidence="3 11">Chorismate synthase</fullName>
        <shortName evidence="11">CS</shortName>
        <ecNumber evidence="3 11">4.2.3.5</ecNumber>
    </recommendedName>
    <alternativeName>
        <fullName evidence="11">5-enolpyruvylshikimate-3-phosphate phospholyase</fullName>
    </alternativeName>
</protein>
<dbReference type="GO" id="GO:0008652">
    <property type="term" value="P:amino acid biosynthetic process"/>
    <property type="evidence" value="ECO:0007669"/>
    <property type="project" value="UniProtKB-KW"/>
</dbReference>
<dbReference type="EMBL" id="FUWM01000017">
    <property type="protein sequence ID" value="SJZ86009.1"/>
    <property type="molecule type" value="Genomic_DNA"/>
</dbReference>
<organism evidence="13 14">
    <name type="scientific">Selenihalanaerobacter shriftii</name>
    <dbReference type="NCBI Taxonomy" id="142842"/>
    <lineage>
        <taxon>Bacteria</taxon>
        <taxon>Bacillati</taxon>
        <taxon>Bacillota</taxon>
        <taxon>Clostridia</taxon>
        <taxon>Halanaerobiales</taxon>
        <taxon>Halobacteroidaceae</taxon>
        <taxon>Selenihalanaerobacter</taxon>
    </lineage>
</organism>
<dbReference type="PANTHER" id="PTHR21085:SF0">
    <property type="entry name" value="CHORISMATE SYNTHASE"/>
    <property type="match status" value="1"/>
</dbReference>
<dbReference type="Gene3D" id="3.60.150.10">
    <property type="entry name" value="Chorismate synthase AroC"/>
    <property type="match status" value="1"/>
</dbReference>
<dbReference type="GO" id="GO:0010181">
    <property type="term" value="F:FMN binding"/>
    <property type="evidence" value="ECO:0007669"/>
    <property type="project" value="TreeGrafter"/>
</dbReference>
<feature type="binding site" evidence="11">
    <location>
        <position position="46"/>
    </location>
    <ligand>
        <name>NADP(+)</name>
        <dbReference type="ChEBI" id="CHEBI:58349"/>
    </ligand>
</feature>
<keyword evidence="6 11" id="KW-0288">FMN</keyword>
<dbReference type="HAMAP" id="MF_00300">
    <property type="entry name" value="Chorismate_synth"/>
    <property type="match status" value="1"/>
</dbReference>
<dbReference type="EC" id="4.2.3.5" evidence="3 11"/>
<evidence type="ECO:0000256" key="5">
    <source>
        <dbReference type="ARBA" id="ARBA00022630"/>
    </source>
</evidence>
<evidence type="ECO:0000256" key="2">
    <source>
        <dbReference type="ARBA" id="ARBA00008014"/>
    </source>
</evidence>
<evidence type="ECO:0000256" key="3">
    <source>
        <dbReference type="ARBA" id="ARBA00013036"/>
    </source>
</evidence>
<feature type="binding site" evidence="11">
    <location>
        <begin position="264"/>
        <end position="265"/>
    </location>
    <ligand>
        <name>FMN</name>
        <dbReference type="ChEBI" id="CHEBI:58210"/>
    </ligand>
</feature>
<keyword evidence="7 11" id="KW-0274">FAD</keyword>
<feature type="binding site" evidence="11">
    <location>
        <position position="40"/>
    </location>
    <ligand>
        <name>NADP(+)</name>
        <dbReference type="ChEBI" id="CHEBI:58349"/>
    </ligand>
</feature>
<dbReference type="InterPro" id="IPR000453">
    <property type="entry name" value="Chorismate_synth"/>
</dbReference>
<reference evidence="14" key="1">
    <citation type="submission" date="2017-02" db="EMBL/GenBank/DDBJ databases">
        <authorList>
            <person name="Varghese N."/>
            <person name="Submissions S."/>
        </authorList>
    </citation>
    <scope>NUCLEOTIDE SEQUENCE [LARGE SCALE GENOMIC DNA]</scope>
    <source>
        <strain evidence="14">ATCC BAA-73</strain>
    </source>
</reference>
<dbReference type="InterPro" id="IPR020541">
    <property type="entry name" value="Chorismate_synthase_CS"/>
</dbReference>
<dbReference type="RefSeq" id="WP_078810467.1">
    <property type="nucleotide sequence ID" value="NZ_FUWM01000017.1"/>
</dbReference>
<dbReference type="PROSITE" id="PS00787">
    <property type="entry name" value="CHORISMATE_SYNTHASE_1"/>
    <property type="match status" value="1"/>
</dbReference>
<dbReference type="PROSITE" id="PS00789">
    <property type="entry name" value="CHORISMATE_SYNTHASE_3"/>
    <property type="match status" value="1"/>
</dbReference>
<name>A0A1T4P3H5_9FIRM</name>
<evidence type="ECO:0000256" key="10">
    <source>
        <dbReference type="ARBA" id="ARBA00023239"/>
    </source>
</evidence>
<sequence>MFRYLTTGESHGKAVTAVIEGLPANLKLTPKYINNELARRQGGYGRGGRMKLENDQVEIMSGIRANYTLGSPITFQIKNKDWVNWQEIMSPTGDGGYDQGEVKIKKDKKVKRVEPKVTKPRPGHADLAGSLKYDQQDIRNILERASARETAARVAVGAVAKQFLREFGIKVISHIVQIGSIKAEDKDLAVNQIIDNVDSSPVRTLDAQAEEEMIAEIKNAKEEGDSLGGVFEVVTTNLPIGLGSHVQWDRKLDGRLAQALMSIQAIKGVEVGLGFKAAGKPGSQVHDEIIYKSEFKHKSNNAGGIEGGMTNGEPLRVKAAMKPIPTLYQPLESVDLETKEKFKASVERSDVTAVPAAGVVGEAVVAIELAKAWLEKFGGDSMAEVKRNYESYIESLKNR</sequence>
<feature type="binding site" evidence="11">
    <location>
        <begin position="144"/>
        <end position="146"/>
    </location>
    <ligand>
        <name>FMN</name>
        <dbReference type="ChEBI" id="CHEBI:58210"/>
    </ligand>
</feature>
<comment type="pathway">
    <text evidence="1 11 12">Metabolic intermediate biosynthesis; chorismate biosynthesis; chorismate from D-erythrose 4-phosphate and phosphoenolpyruvate: step 7/7.</text>
</comment>
<dbReference type="GO" id="GO:0005829">
    <property type="term" value="C:cytosol"/>
    <property type="evidence" value="ECO:0007669"/>
    <property type="project" value="TreeGrafter"/>
</dbReference>
<evidence type="ECO:0000256" key="7">
    <source>
        <dbReference type="ARBA" id="ARBA00022827"/>
    </source>
</evidence>
<evidence type="ECO:0000256" key="1">
    <source>
        <dbReference type="ARBA" id="ARBA00005044"/>
    </source>
</evidence>
<evidence type="ECO:0000256" key="11">
    <source>
        <dbReference type="HAMAP-Rule" id="MF_00300"/>
    </source>
</evidence>
<dbReference type="PROSITE" id="PS00788">
    <property type="entry name" value="CHORISMATE_SYNTHASE_2"/>
    <property type="match status" value="1"/>
</dbReference>
<gene>
    <name evidence="11" type="primary">aroC</name>
    <name evidence="13" type="ORF">SAMN02745118_02032</name>
</gene>
<comment type="subunit">
    <text evidence="11">Homotetramer.</text>
</comment>
<feature type="binding site" evidence="11">
    <location>
        <position position="307"/>
    </location>
    <ligand>
        <name>FMN</name>
        <dbReference type="ChEBI" id="CHEBI:58210"/>
    </ligand>
</feature>
<keyword evidence="4 11" id="KW-0028">Amino-acid biosynthesis</keyword>
<dbReference type="GO" id="GO:0009423">
    <property type="term" value="P:chorismate biosynthetic process"/>
    <property type="evidence" value="ECO:0007669"/>
    <property type="project" value="UniProtKB-UniRule"/>
</dbReference>
<dbReference type="CDD" id="cd07304">
    <property type="entry name" value="Chorismate_synthase"/>
    <property type="match status" value="1"/>
</dbReference>
<dbReference type="OrthoDB" id="9771806at2"/>
<evidence type="ECO:0000256" key="9">
    <source>
        <dbReference type="ARBA" id="ARBA00023141"/>
    </source>
</evidence>
<feature type="binding site" evidence="11">
    <location>
        <begin position="322"/>
        <end position="326"/>
    </location>
    <ligand>
        <name>FMN</name>
        <dbReference type="ChEBI" id="CHEBI:58210"/>
    </ligand>
</feature>
<keyword evidence="8 11" id="KW-0521">NADP</keyword>
<keyword evidence="10 11" id="KW-0456">Lyase</keyword>
<dbReference type="STRING" id="142842.SAMN02745118_02032"/>
<evidence type="ECO:0000313" key="13">
    <source>
        <dbReference type="EMBL" id="SJZ86009.1"/>
    </source>
</evidence>
<accession>A0A1T4P3H5</accession>
<dbReference type="InterPro" id="IPR035904">
    <property type="entry name" value="Chorismate_synth_AroC_sf"/>
</dbReference>
<dbReference type="UniPathway" id="UPA00053">
    <property type="reaction ID" value="UER00090"/>
</dbReference>
<dbReference type="SUPFAM" id="SSF103263">
    <property type="entry name" value="Chorismate synthase, AroC"/>
    <property type="match status" value="1"/>
</dbReference>
<dbReference type="GO" id="GO:0004107">
    <property type="term" value="F:chorismate synthase activity"/>
    <property type="evidence" value="ECO:0007669"/>
    <property type="project" value="UniProtKB-UniRule"/>
</dbReference>
<keyword evidence="9 11" id="KW-0057">Aromatic amino acid biosynthesis</keyword>